<dbReference type="VEuPathDB" id="VectorBase:MDOMA2_006836"/>
<dbReference type="PROSITE" id="PS51286">
    <property type="entry name" value="RAP"/>
    <property type="match status" value="1"/>
</dbReference>
<dbReference type="InterPro" id="IPR050870">
    <property type="entry name" value="FAST_kinase"/>
</dbReference>
<dbReference type="EnsemblMetazoa" id="MDOA012394-RA">
    <property type="protein sequence ID" value="MDOA012394-PA"/>
    <property type="gene ID" value="MDOA012394"/>
</dbReference>
<dbReference type="InterPro" id="IPR010622">
    <property type="entry name" value="FAST_Leu-rich"/>
</dbReference>
<dbReference type="GO" id="GO:0000963">
    <property type="term" value="P:mitochondrial RNA processing"/>
    <property type="evidence" value="ECO:0007669"/>
    <property type="project" value="TreeGrafter"/>
</dbReference>
<protein>
    <recommendedName>
        <fullName evidence="3">RAP domain-containing protein</fullName>
    </recommendedName>
</protein>
<sequence>MYSGQWAKQQIKVITYLWRRQQLRMLNEMRSHVLGGGMVATLQKDLCLPKNSLCATQRFLSSSREQQDKYVPKEEAVNHEDDDILSQNLNFKQMMMYNEEDDIIKKLNACETSEQLLNVSEASLGQMQKEHVVQTIVLLWMFRRLNDVDNRRSILDKIEPLLMQYVEQLNVNEISTCYLYIRKMGEENSHPLLQELLTRALNCVEYSDVVGLPALSRLIVGINVGRNFFTPMLCANFIRHLHAHVDQFSTDDEARMIAIIMLNLQPLIDDGLMSVFKQRVKTLIDNGEISAAKPKTIIKILNMLNMAVWSNRHMDLIRDLLLTIKPAINQLDANDLKIISRIYQYHMEPASLQEPLSLALEELLATHMSPETLACYVPFSQPNKRDTLTNAFKALLASADSWKQTNATGFLFSILRSLKISDTKVCNAYWNGVLNELNAVPDNETHTSFLKHCHRYMNFNNNLGGTYRHIALEKKLSQMCMRAIEHDVSGRIPYIFARLASFVLAYGHTPYSWKKYPNIILSKIINMADQFTVADCFLISRGLRISLEMRYRYQTPQLANMQLATIDSVLTSCAERVLAENQLNTSDLNALVRMLSNRKTLQNSVVYHKTLQKYKEIQCEDLNSRIMRDMAYNFLATNYIVPEVLEVMFKYVQNHYEHILGETVEKLLSCAYNLGYTPESYESLEYAGFILLRDFNYMSGLSLVQACLALCYYKTIPEELINKVFCVKFIQRVEDEIQMCYSKATYPERVLNIVMQLNRSVCLDFPEANVPWFQQNFIEAQMSKRPFVETPFNSDVKNLLTTVLKDESYFRCNHTTPYGYQIDFVINFDKNRTPLQAPAETTMLDRITKVAILLLKLDSFCANDLNALRGPDSLKIKHLEMMGYKVLHINEHDWNSKYMNAPGAKTKYLKCLLQISN</sequence>
<dbReference type="AlphaFoldDB" id="A0A1I8N7J7"/>
<gene>
    <name evidence="4" type="primary">101899051</name>
</gene>
<dbReference type="GO" id="GO:0035770">
    <property type="term" value="C:ribonucleoprotein granule"/>
    <property type="evidence" value="ECO:0007669"/>
    <property type="project" value="TreeGrafter"/>
</dbReference>
<evidence type="ECO:0000256" key="1">
    <source>
        <dbReference type="ARBA" id="ARBA00004173"/>
    </source>
</evidence>
<evidence type="ECO:0000256" key="2">
    <source>
        <dbReference type="ARBA" id="ARBA00023128"/>
    </source>
</evidence>
<reference evidence="4" key="1">
    <citation type="submission" date="2020-05" db="UniProtKB">
        <authorList>
            <consortium name="EnsemblMetazoa"/>
        </authorList>
    </citation>
    <scope>IDENTIFICATION</scope>
    <source>
        <strain evidence="4">Aabys</strain>
    </source>
</reference>
<dbReference type="GO" id="GO:0003723">
    <property type="term" value="F:RNA binding"/>
    <property type="evidence" value="ECO:0007669"/>
    <property type="project" value="TreeGrafter"/>
</dbReference>
<dbReference type="RefSeq" id="XP_005177835.3">
    <property type="nucleotide sequence ID" value="XM_005177778.4"/>
</dbReference>
<name>A0A1I8N7J7_MUSDO</name>
<dbReference type="STRING" id="7370.A0A1I8N7J7"/>
<organism evidence="4">
    <name type="scientific">Musca domestica</name>
    <name type="common">House fly</name>
    <dbReference type="NCBI Taxonomy" id="7370"/>
    <lineage>
        <taxon>Eukaryota</taxon>
        <taxon>Metazoa</taxon>
        <taxon>Ecdysozoa</taxon>
        <taxon>Arthropoda</taxon>
        <taxon>Hexapoda</taxon>
        <taxon>Insecta</taxon>
        <taxon>Pterygota</taxon>
        <taxon>Neoptera</taxon>
        <taxon>Endopterygota</taxon>
        <taxon>Diptera</taxon>
        <taxon>Brachycera</taxon>
        <taxon>Muscomorpha</taxon>
        <taxon>Muscoidea</taxon>
        <taxon>Muscidae</taxon>
        <taxon>Musca</taxon>
    </lineage>
</organism>
<comment type="subcellular location">
    <subcellularLocation>
        <location evidence="1">Mitochondrion</location>
    </subcellularLocation>
</comment>
<dbReference type="InterPro" id="IPR013579">
    <property type="entry name" value="FAST_2"/>
</dbReference>
<dbReference type="VEuPathDB" id="VectorBase:MDOA012394"/>
<keyword evidence="2" id="KW-0496">Mitochondrion</keyword>
<dbReference type="PANTHER" id="PTHR21228">
    <property type="entry name" value="FAST LEU-RICH DOMAIN-CONTAINING"/>
    <property type="match status" value="1"/>
</dbReference>
<proteinExistence type="predicted"/>
<dbReference type="Pfam" id="PF08373">
    <property type="entry name" value="RAP"/>
    <property type="match status" value="1"/>
</dbReference>
<dbReference type="OrthoDB" id="385235at2759"/>
<dbReference type="GO" id="GO:0044528">
    <property type="term" value="P:regulation of mitochondrial mRNA stability"/>
    <property type="evidence" value="ECO:0007669"/>
    <property type="project" value="InterPro"/>
</dbReference>
<feature type="domain" description="RAP" evidence="3">
    <location>
        <begin position="850"/>
        <end position="911"/>
    </location>
</feature>
<dbReference type="eggNOG" id="ENOG502QQ64">
    <property type="taxonomic scope" value="Eukaryota"/>
</dbReference>
<evidence type="ECO:0000313" key="4">
    <source>
        <dbReference type="EnsemblMetazoa" id="MDOA012394-PA"/>
    </source>
</evidence>
<dbReference type="KEGG" id="mde:101899051"/>
<dbReference type="GO" id="GO:0005759">
    <property type="term" value="C:mitochondrial matrix"/>
    <property type="evidence" value="ECO:0007669"/>
    <property type="project" value="TreeGrafter"/>
</dbReference>
<dbReference type="PANTHER" id="PTHR21228:SF72">
    <property type="entry name" value="LD32258P"/>
    <property type="match status" value="1"/>
</dbReference>
<dbReference type="Pfam" id="PF08368">
    <property type="entry name" value="FAST_2"/>
    <property type="match status" value="1"/>
</dbReference>
<dbReference type="Pfam" id="PF06743">
    <property type="entry name" value="FAST_1"/>
    <property type="match status" value="1"/>
</dbReference>
<dbReference type="InterPro" id="IPR013584">
    <property type="entry name" value="RAP"/>
</dbReference>
<evidence type="ECO:0000259" key="3">
    <source>
        <dbReference type="PROSITE" id="PS51286"/>
    </source>
</evidence>
<dbReference type="SMART" id="SM00952">
    <property type="entry name" value="RAP"/>
    <property type="match status" value="1"/>
</dbReference>
<accession>A0A1I8N7J7</accession>